<gene>
    <name evidence="2" type="ORF">LPC04_01025</name>
</gene>
<sequence length="143" mass="15518">MKRIFVAALAAATLAMPAIARNDVVTVTLQSVLDMPEAKERLDGVRFYLAGGPSPKVLKKLGTDTGNARTNAFNKTPEEACRWNALTALIKFREHAQRQNANAVVDIVSVRDHVEFKSPTDIECSDGTFAAGITLRGTYANVK</sequence>
<dbReference type="EMBL" id="JAJLJH010000001">
    <property type="protein sequence ID" value="MCK9684282.1"/>
    <property type="molecule type" value="Genomic_DNA"/>
</dbReference>
<keyword evidence="1" id="KW-0732">Signal</keyword>
<evidence type="ECO:0000313" key="3">
    <source>
        <dbReference type="Proteomes" id="UP001139353"/>
    </source>
</evidence>
<feature type="chain" id="PRO_5040886876" evidence="1">
    <location>
        <begin position="21"/>
        <end position="143"/>
    </location>
</feature>
<reference evidence="2" key="1">
    <citation type="submission" date="2021-11" db="EMBL/GenBank/DDBJ databases">
        <title>BS-T2-15 a new species belonging to the Comamonadaceae family isolated from the soil of a French oak forest.</title>
        <authorList>
            <person name="Mieszkin S."/>
            <person name="Alain K."/>
        </authorList>
    </citation>
    <scope>NUCLEOTIDE SEQUENCE</scope>
    <source>
        <strain evidence="2">BS-T2-15</strain>
    </source>
</reference>
<protein>
    <submittedName>
        <fullName evidence="2">Excinuclease ATPase subunit</fullName>
    </submittedName>
</protein>
<dbReference type="RefSeq" id="WP_275680316.1">
    <property type="nucleotide sequence ID" value="NZ_JAJLJH010000001.1"/>
</dbReference>
<evidence type="ECO:0000256" key="1">
    <source>
        <dbReference type="SAM" id="SignalP"/>
    </source>
</evidence>
<accession>A0A9X1YET8</accession>
<name>A0A9X1YET8_9BURK</name>
<organism evidence="2 3">
    <name type="scientific">Scleromatobacter humisilvae</name>
    <dbReference type="NCBI Taxonomy" id="2897159"/>
    <lineage>
        <taxon>Bacteria</taxon>
        <taxon>Pseudomonadati</taxon>
        <taxon>Pseudomonadota</taxon>
        <taxon>Betaproteobacteria</taxon>
        <taxon>Burkholderiales</taxon>
        <taxon>Sphaerotilaceae</taxon>
        <taxon>Scleromatobacter</taxon>
    </lineage>
</organism>
<feature type="signal peptide" evidence="1">
    <location>
        <begin position="1"/>
        <end position="20"/>
    </location>
</feature>
<comment type="caution">
    <text evidence="2">The sequence shown here is derived from an EMBL/GenBank/DDBJ whole genome shotgun (WGS) entry which is preliminary data.</text>
</comment>
<evidence type="ECO:0000313" key="2">
    <source>
        <dbReference type="EMBL" id="MCK9684282.1"/>
    </source>
</evidence>
<dbReference type="AlphaFoldDB" id="A0A9X1YET8"/>
<dbReference type="Proteomes" id="UP001139353">
    <property type="component" value="Unassembled WGS sequence"/>
</dbReference>
<proteinExistence type="predicted"/>
<keyword evidence="3" id="KW-1185">Reference proteome</keyword>